<keyword evidence="2" id="KW-1185">Reference proteome</keyword>
<dbReference type="Proteomes" id="UP001246858">
    <property type="component" value="Unassembled WGS sequence"/>
</dbReference>
<proteinExistence type="predicted"/>
<sequence>MKRVIFILLLTLLGIKVTAQIYSPVTWSYAAKKATVTEATIYLKAVLPDGWHIYSVNQKPGGPLKTSFTFEPSADYELLGRVTEPMPLSKYEPAFGIQVDFFKKEVVFQQKIKLKKPETVVKGKIEFMACTDKQCTPPLEKEFSIPVK</sequence>
<comment type="caution">
    <text evidence="1">The sequence shown here is derived from an EMBL/GenBank/DDBJ whole genome shotgun (WGS) entry which is preliminary data.</text>
</comment>
<name>A0ACC6L1L4_9SPHI</name>
<reference evidence="1" key="1">
    <citation type="submission" date="2023-07" db="EMBL/GenBank/DDBJ databases">
        <title>Sorghum-associated microbial communities from plants grown in Nebraska, USA.</title>
        <authorList>
            <person name="Schachtman D."/>
        </authorList>
    </citation>
    <scope>NUCLEOTIDE SEQUENCE</scope>
    <source>
        <strain evidence="1">2697</strain>
    </source>
</reference>
<evidence type="ECO:0000313" key="2">
    <source>
        <dbReference type="Proteomes" id="UP001246858"/>
    </source>
</evidence>
<accession>A0ACC6L1L4</accession>
<evidence type="ECO:0000313" key="1">
    <source>
        <dbReference type="EMBL" id="MDR6785257.1"/>
    </source>
</evidence>
<organism evidence="1 2">
    <name type="scientific">Pedobacter africanus</name>
    <dbReference type="NCBI Taxonomy" id="151894"/>
    <lineage>
        <taxon>Bacteria</taxon>
        <taxon>Pseudomonadati</taxon>
        <taxon>Bacteroidota</taxon>
        <taxon>Sphingobacteriia</taxon>
        <taxon>Sphingobacteriales</taxon>
        <taxon>Sphingobacteriaceae</taxon>
        <taxon>Pedobacter</taxon>
    </lineage>
</organism>
<gene>
    <name evidence="1" type="ORF">J2X78_003831</name>
</gene>
<dbReference type="EMBL" id="JAVDTF010000003">
    <property type="protein sequence ID" value="MDR6785257.1"/>
    <property type="molecule type" value="Genomic_DNA"/>
</dbReference>
<protein>
    <submittedName>
        <fullName evidence="1">Uncharacterized protein</fullName>
    </submittedName>
</protein>